<sequence>MEYFKTIVLFWIEQTCIIEFVKEVVYKTFQILQRPSGYKETSAPLLYQVKFPENSGNNTIPDP</sequence>
<dbReference type="STRING" id="2177.BHR79_05910"/>
<dbReference type="AlphaFoldDB" id="A0A1L3Q2F8"/>
<accession>A0A1L3Q2F8</accession>
<reference evidence="1 2" key="1">
    <citation type="submission" date="2016-10" db="EMBL/GenBank/DDBJ databases">
        <title>Methanohalophilus halophilus.</title>
        <authorList>
            <person name="L'haridon S."/>
        </authorList>
    </citation>
    <scope>NUCLEOTIDE SEQUENCE [LARGE SCALE GENOMIC DNA]</scope>
    <source>
        <strain evidence="1 2">Z-7982</strain>
    </source>
</reference>
<protein>
    <submittedName>
        <fullName evidence="1">Uncharacterized protein</fullName>
    </submittedName>
</protein>
<dbReference type="Proteomes" id="UP000186879">
    <property type="component" value="Chromosome"/>
</dbReference>
<dbReference type="KEGG" id="mhaz:BHR79_05910"/>
<organism evidence="1 2">
    <name type="scientific">Methanohalophilus halophilus</name>
    <dbReference type="NCBI Taxonomy" id="2177"/>
    <lineage>
        <taxon>Archaea</taxon>
        <taxon>Methanobacteriati</taxon>
        <taxon>Methanobacteriota</taxon>
        <taxon>Stenosarchaea group</taxon>
        <taxon>Methanomicrobia</taxon>
        <taxon>Methanosarcinales</taxon>
        <taxon>Methanosarcinaceae</taxon>
        <taxon>Methanohalophilus</taxon>
    </lineage>
</organism>
<proteinExistence type="predicted"/>
<evidence type="ECO:0000313" key="2">
    <source>
        <dbReference type="Proteomes" id="UP000186879"/>
    </source>
</evidence>
<name>A0A1L3Q2F8_9EURY</name>
<dbReference type="EMBL" id="CP017921">
    <property type="protein sequence ID" value="APH39066.1"/>
    <property type="molecule type" value="Genomic_DNA"/>
</dbReference>
<gene>
    <name evidence="1" type="ORF">BHR79_05910</name>
</gene>
<keyword evidence="2" id="KW-1185">Reference proteome</keyword>
<evidence type="ECO:0000313" key="1">
    <source>
        <dbReference type="EMBL" id="APH39066.1"/>
    </source>
</evidence>